<comment type="caution">
    <text evidence="2">The sequence shown here is derived from an EMBL/GenBank/DDBJ whole genome shotgun (WGS) entry which is preliminary data.</text>
</comment>
<dbReference type="Pfam" id="PF07173">
    <property type="entry name" value="GRDP-like"/>
    <property type="match status" value="1"/>
</dbReference>
<feature type="region of interest" description="Disordered" evidence="1">
    <location>
        <begin position="141"/>
        <end position="187"/>
    </location>
</feature>
<feature type="compositionally biased region" description="Gly residues" evidence="1">
    <location>
        <begin position="60"/>
        <end position="71"/>
    </location>
</feature>
<sequence length="892" mass="98493">MPSFFKRSKAKEKEAEEEKAKAERPATPPPTYQVAQEDPPPFEDRPPPFEANGAGRRHGGGGGGGGDGGGSSNNKAPYTEADVANITAAFASLRLGTQNDPDVDSCLAHLKLLYAIQTLKEEVGYTDGLWDLWDVRAGPGPGFPDSHSPPHGAGDVKEKGGPGGGGSGAGDASSSSSGPSKEPEDRRKKVLAIVREKRWALYLARAVDRYETWWRALSDGRRLREAEMSDLQNPSRYATFPEGSEDYPWSADVLPPLDVLMVWHTHMLNPRAFLEDSIRWGLRTLWTTGMPWAQVNQAIDSKFNYEASDLARSHWERTTGRSWDNVEEPMVKSLRCPSCKRAMEVPWTTCGLPETYKGDSRPGLVGTGYGDGEFSQRCGPTPGCGTLVTQRLLSVAKMAGDAEAYLDEGVTMPSTVLDPKTGMPAVGDAERLLEVTFPNRLVGHGIASQLFDLLRPGLGLHEDDCSMKHVRDLVTVALQSDAAFSRIQEAKVARFGRKDGMASRQLERTERFQTSKMMSRYWENHSIFALDLVAAVMRQGVFVGKMYSLDWLHGPNARGTMDRLVQKYNRFMLIMTENDFMMCVPTLDVDLAWHTHQLAPRAYYKFSTYNSATKGSKEARFIDHNDKVDEDQLSSSFEWTGKLYLDKFGEVYSECICWYCEVNRLQATATSTAVFGRTKAQKGITYSRSLPLFWNLNPIQYDISPRITTKHVTAVDNFNNSPAANSPACHPSSSAHISAHNSCLSSSPLIRGRELQRAIWKSRLDDGYDRAVKRAAKRGGRTMPPKEEFYDHWGKTYHQFAPNLFPGYLTSDLYVAGDPGVLRGNWASCAQGLCGTNDIAAGGCGGPGGCANSSFARVLLEDMLLQLEAVEEEEEEEEEEEAVAAAADHELS</sequence>
<feature type="region of interest" description="Disordered" evidence="1">
    <location>
        <begin position="870"/>
        <end position="892"/>
    </location>
</feature>
<name>A0A4U6XNW8_9PEZI</name>
<dbReference type="EMBL" id="PJEX01000042">
    <property type="protein sequence ID" value="TKW57473.1"/>
    <property type="molecule type" value="Genomic_DNA"/>
</dbReference>
<proteinExistence type="predicted"/>
<accession>A0A4U6XNW8</accession>
<dbReference type="AlphaFoldDB" id="A0A4U6XNW8"/>
<dbReference type="InterPro" id="IPR009836">
    <property type="entry name" value="GRDP-like"/>
</dbReference>
<feature type="compositionally biased region" description="Basic residues" evidence="1">
    <location>
        <begin position="1"/>
        <end position="10"/>
    </location>
</feature>
<evidence type="ECO:0008006" key="4">
    <source>
        <dbReference type="Google" id="ProtNLM"/>
    </source>
</evidence>
<feature type="region of interest" description="Disordered" evidence="1">
    <location>
        <begin position="1"/>
        <end position="77"/>
    </location>
</feature>
<feature type="compositionally biased region" description="Basic and acidic residues" evidence="1">
    <location>
        <begin position="11"/>
        <end position="24"/>
    </location>
</feature>
<dbReference type="PANTHER" id="PTHR34365:SF7">
    <property type="entry name" value="GLYCINE-RICH DOMAIN-CONTAINING PROTEIN 1"/>
    <property type="match status" value="1"/>
</dbReference>
<evidence type="ECO:0000313" key="3">
    <source>
        <dbReference type="Proteomes" id="UP000310108"/>
    </source>
</evidence>
<protein>
    <recommendedName>
        <fullName evidence="4">Glycine-rich domain-containing protein 1</fullName>
    </recommendedName>
</protein>
<keyword evidence="3" id="KW-1185">Reference proteome</keyword>
<dbReference type="STRING" id="1306861.A0A4U6XNW8"/>
<evidence type="ECO:0000256" key="1">
    <source>
        <dbReference type="SAM" id="MobiDB-lite"/>
    </source>
</evidence>
<dbReference type="Proteomes" id="UP000310108">
    <property type="component" value="Unassembled WGS sequence"/>
</dbReference>
<gene>
    <name evidence="2" type="ORF">CTA1_8540</name>
</gene>
<feature type="compositionally biased region" description="Low complexity" evidence="1">
    <location>
        <begin position="170"/>
        <end position="180"/>
    </location>
</feature>
<organism evidence="2 3">
    <name type="scientific">Colletotrichum tanaceti</name>
    <dbReference type="NCBI Taxonomy" id="1306861"/>
    <lineage>
        <taxon>Eukaryota</taxon>
        <taxon>Fungi</taxon>
        <taxon>Dikarya</taxon>
        <taxon>Ascomycota</taxon>
        <taxon>Pezizomycotina</taxon>
        <taxon>Sordariomycetes</taxon>
        <taxon>Hypocreomycetidae</taxon>
        <taxon>Glomerellales</taxon>
        <taxon>Glomerellaceae</taxon>
        <taxon>Colletotrichum</taxon>
        <taxon>Colletotrichum destructivum species complex</taxon>
    </lineage>
</organism>
<feature type="compositionally biased region" description="Acidic residues" evidence="1">
    <location>
        <begin position="870"/>
        <end position="882"/>
    </location>
</feature>
<dbReference type="PANTHER" id="PTHR34365">
    <property type="entry name" value="ENOLASE (DUF1399)"/>
    <property type="match status" value="1"/>
</dbReference>
<reference evidence="2 3" key="1">
    <citation type="journal article" date="2019" name="PLoS ONE">
        <title>Comparative genome analysis indicates high evolutionary potential of pathogenicity genes in Colletotrichum tanaceti.</title>
        <authorList>
            <person name="Lelwala R.V."/>
            <person name="Korhonen P.K."/>
            <person name="Young N.D."/>
            <person name="Scott J.B."/>
            <person name="Ades P.A."/>
            <person name="Gasser R.B."/>
            <person name="Taylor P.W.J."/>
        </authorList>
    </citation>
    <scope>NUCLEOTIDE SEQUENCE [LARGE SCALE GENOMIC DNA]</scope>
    <source>
        <strain evidence="2">BRIP57314</strain>
    </source>
</reference>
<evidence type="ECO:0000313" key="2">
    <source>
        <dbReference type="EMBL" id="TKW57473.1"/>
    </source>
</evidence>
<dbReference type="OrthoDB" id="2684236at2759"/>